<dbReference type="EMBL" id="RDSM01000002">
    <property type="protein sequence ID" value="RXH55963.1"/>
    <property type="molecule type" value="Genomic_DNA"/>
</dbReference>
<proteinExistence type="inferred from homology"/>
<keyword evidence="8 9" id="KW-0456">Lyase</keyword>
<feature type="signal peptide" evidence="10">
    <location>
        <begin position="1"/>
        <end position="21"/>
    </location>
</feature>
<comment type="similarity">
    <text evidence="3 9">Belongs to the alpha-acetolactate decarboxylase family.</text>
</comment>
<evidence type="ECO:0000256" key="6">
    <source>
        <dbReference type="ARBA" id="ARBA00022793"/>
    </source>
</evidence>
<keyword evidence="10" id="KW-0732">Signal</keyword>
<evidence type="ECO:0000256" key="10">
    <source>
        <dbReference type="SAM" id="SignalP"/>
    </source>
</evidence>
<dbReference type="Pfam" id="PF03306">
    <property type="entry name" value="AAL_decarboxy"/>
    <property type="match status" value="1"/>
</dbReference>
<dbReference type="OrthoDB" id="8612680at2"/>
<evidence type="ECO:0000256" key="5">
    <source>
        <dbReference type="ARBA" id="ARBA00020164"/>
    </source>
</evidence>
<dbReference type="Proteomes" id="UP000289437">
    <property type="component" value="Unassembled WGS sequence"/>
</dbReference>
<evidence type="ECO:0000256" key="7">
    <source>
        <dbReference type="ARBA" id="ARBA00023061"/>
    </source>
</evidence>
<dbReference type="AlphaFoldDB" id="A0A4Q0SXS9"/>
<dbReference type="CDD" id="cd17299">
    <property type="entry name" value="acetolactate_decarboxylase"/>
    <property type="match status" value="1"/>
</dbReference>
<dbReference type="RefSeq" id="WP_128913516.1">
    <property type="nucleotide sequence ID" value="NZ_RDSM01000002.1"/>
</dbReference>
<keyword evidence="7 9" id="KW-0005">Acetoin biosynthesis</keyword>
<sequence>MKGHRLFIAVFACALTIQASAQKEDERSSWKGDELPLLFQVSTLDALSQGVFEGSYSVGQLKRQGDFGVGTYDGLNGEMVVLDGHVYHAYADGTTKEAGDNELAPFAAVTFFKPQYSFTLTGKTMAEISTALTSQLPSANLSYAIKITGAFTTLQTRAIAKQTMPYPTLVVASAGEVVFNYNDVEGTAVVLRGPAFEKGINVVGDHFHFVSKDHTKAGHVLALTTGTVKVEVMVLPQTTLWLPLNKYFLNATLPYN</sequence>
<evidence type="ECO:0000256" key="9">
    <source>
        <dbReference type="PIRNR" id="PIRNR001332"/>
    </source>
</evidence>
<accession>A0A4Q0SXS9</accession>
<organism evidence="11 12">
    <name type="scientific">Granulicella sibirica</name>
    <dbReference type="NCBI Taxonomy" id="2479048"/>
    <lineage>
        <taxon>Bacteria</taxon>
        <taxon>Pseudomonadati</taxon>
        <taxon>Acidobacteriota</taxon>
        <taxon>Terriglobia</taxon>
        <taxon>Terriglobales</taxon>
        <taxon>Acidobacteriaceae</taxon>
        <taxon>Granulicella</taxon>
    </lineage>
</organism>
<dbReference type="Gene3D" id="3.30.1330.80">
    <property type="entry name" value="Hypothetical protein, similar to alpha- acetolactate decarboxylase, domain 2"/>
    <property type="match status" value="2"/>
</dbReference>
<comment type="catalytic activity">
    <reaction evidence="1 9">
        <text>(2S)-2-acetolactate + H(+) = (R)-acetoin + CO2</text>
        <dbReference type="Rhea" id="RHEA:21580"/>
        <dbReference type="ChEBI" id="CHEBI:15378"/>
        <dbReference type="ChEBI" id="CHEBI:15686"/>
        <dbReference type="ChEBI" id="CHEBI:16526"/>
        <dbReference type="ChEBI" id="CHEBI:58476"/>
        <dbReference type="EC" id="4.1.1.5"/>
    </reaction>
</comment>
<keyword evidence="12" id="KW-1185">Reference proteome</keyword>
<dbReference type="PANTHER" id="PTHR35524">
    <property type="entry name" value="ALPHA-ACETOLACTATE DECARBOXYLASE"/>
    <property type="match status" value="1"/>
</dbReference>
<dbReference type="UniPathway" id="UPA00626">
    <property type="reaction ID" value="UER00678"/>
</dbReference>
<dbReference type="PANTHER" id="PTHR35524:SF1">
    <property type="entry name" value="ALPHA-ACETOLACTATE DECARBOXYLASE"/>
    <property type="match status" value="1"/>
</dbReference>
<evidence type="ECO:0000313" key="12">
    <source>
        <dbReference type="Proteomes" id="UP000289437"/>
    </source>
</evidence>
<evidence type="ECO:0000313" key="11">
    <source>
        <dbReference type="EMBL" id="RXH55963.1"/>
    </source>
</evidence>
<comment type="pathway">
    <text evidence="2 9">Polyol metabolism; (R,R)-butane-2,3-diol biosynthesis; (R,R)-butane-2,3-diol from pyruvate: step 2/3.</text>
</comment>
<dbReference type="GO" id="GO:0047605">
    <property type="term" value="F:acetolactate decarboxylase activity"/>
    <property type="evidence" value="ECO:0007669"/>
    <property type="project" value="UniProtKB-UniRule"/>
</dbReference>
<evidence type="ECO:0000256" key="2">
    <source>
        <dbReference type="ARBA" id="ARBA00005170"/>
    </source>
</evidence>
<feature type="chain" id="PRO_5020959598" description="Alpha-acetolactate decarboxylase" evidence="10">
    <location>
        <begin position="22"/>
        <end position="256"/>
    </location>
</feature>
<protein>
    <recommendedName>
        <fullName evidence="5 9">Alpha-acetolactate decarboxylase</fullName>
        <ecNumber evidence="4 9">4.1.1.5</ecNumber>
    </recommendedName>
</protein>
<evidence type="ECO:0000256" key="1">
    <source>
        <dbReference type="ARBA" id="ARBA00001784"/>
    </source>
</evidence>
<dbReference type="EC" id="4.1.1.5" evidence="4 9"/>
<evidence type="ECO:0000256" key="8">
    <source>
        <dbReference type="ARBA" id="ARBA00023239"/>
    </source>
</evidence>
<dbReference type="InterPro" id="IPR005128">
    <property type="entry name" value="Acetolactate_a_deCO2ase"/>
</dbReference>
<reference evidence="11 12" key="1">
    <citation type="submission" date="2018-11" db="EMBL/GenBank/DDBJ databases">
        <authorList>
            <person name="Mardanov A.V."/>
            <person name="Ravin N.V."/>
            <person name="Dedysh S.N."/>
        </authorList>
    </citation>
    <scope>NUCLEOTIDE SEQUENCE [LARGE SCALE GENOMIC DNA]</scope>
    <source>
        <strain evidence="11 12">AF10</strain>
    </source>
</reference>
<evidence type="ECO:0000256" key="4">
    <source>
        <dbReference type="ARBA" id="ARBA00013204"/>
    </source>
</evidence>
<evidence type="ECO:0000256" key="3">
    <source>
        <dbReference type="ARBA" id="ARBA00007106"/>
    </source>
</evidence>
<name>A0A4Q0SXS9_9BACT</name>
<gene>
    <name evidence="11" type="ORF">GRAN_2820</name>
</gene>
<comment type="caution">
    <text evidence="11">The sequence shown here is derived from an EMBL/GenBank/DDBJ whole genome shotgun (WGS) entry which is preliminary data.</text>
</comment>
<dbReference type="PIRSF" id="PIRSF001332">
    <property type="entry name" value="Acetolac_decarb"/>
    <property type="match status" value="1"/>
</dbReference>
<dbReference type="SUPFAM" id="SSF117856">
    <property type="entry name" value="AF0104/ALDC/Ptd012-like"/>
    <property type="match status" value="1"/>
</dbReference>
<dbReference type="NCBIfam" id="TIGR01252">
    <property type="entry name" value="acetolac_decarb"/>
    <property type="match status" value="1"/>
</dbReference>
<dbReference type="GO" id="GO:0045151">
    <property type="term" value="P:acetoin biosynthetic process"/>
    <property type="evidence" value="ECO:0007669"/>
    <property type="project" value="UniProtKB-UniRule"/>
</dbReference>
<reference evidence="12" key="2">
    <citation type="submission" date="2019-02" db="EMBL/GenBank/DDBJ databases">
        <title>Granulicella sibirica sp. nov., a psychrotolerant acidobacterium isolated from an organic soil layer in forested tundra, West Siberia.</title>
        <authorList>
            <person name="Oshkin I.Y."/>
            <person name="Kulichevskaya I.S."/>
            <person name="Rijpstra W.I.C."/>
            <person name="Sinninghe Damste J.S."/>
            <person name="Rakitin A.L."/>
            <person name="Ravin N.V."/>
            <person name="Dedysh S.N."/>
        </authorList>
    </citation>
    <scope>NUCLEOTIDE SEQUENCE [LARGE SCALE GENOMIC DNA]</scope>
    <source>
        <strain evidence="12">AF10</strain>
    </source>
</reference>
<keyword evidence="6 9" id="KW-0210">Decarboxylase</keyword>